<gene>
    <name evidence="2" type="ORF">SAMN05216550_106139</name>
</gene>
<evidence type="ECO:0000256" key="1">
    <source>
        <dbReference type="SAM" id="SignalP"/>
    </source>
</evidence>
<reference evidence="2 3" key="1">
    <citation type="submission" date="2016-10" db="EMBL/GenBank/DDBJ databases">
        <authorList>
            <person name="Varghese N."/>
            <person name="Submissions S."/>
        </authorList>
    </citation>
    <scope>NUCLEOTIDE SEQUENCE [LARGE SCALE GENOMIC DNA]</scope>
    <source>
        <strain evidence="2 3">LMG 22274</strain>
    </source>
</reference>
<sequence>MSRLPYLRSALAFGLALGFALLAPTGGAEPVPASSMVVSLVVQQSCLISASEGVSATAPAVSCLHGEPYLVSQSEAPAMQLASAVQFDSQRSSRAFWTVTF</sequence>
<comment type="caution">
    <text evidence="2">The sequence shown here is derived from an EMBL/GenBank/DDBJ whole genome shotgun (WGS) entry which is preliminary data.</text>
</comment>
<dbReference type="Proteomes" id="UP000183529">
    <property type="component" value="Unassembled WGS sequence"/>
</dbReference>
<name>A0AAQ1JTW0_9BURK</name>
<protein>
    <submittedName>
        <fullName evidence="2">Uncharacterized protein</fullName>
    </submittedName>
</protein>
<keyword evidence="1" id="KW-0732">Signal</keyword>
<organism evidence="2 3">
    <name type="scientific">Paraburkholderia tropica</name>
    <dbReference type="NCBI Taxonomy" id="92647"/>
    <lineage>
        <taxon>Bacteria</taxon>
        <taxon>Pseudomonadati</taxon>
        <taxon>Pseudomonadota</taxon>
        <taxon>Betaproteobacteria</taxon>
        <taxon>Burkholderiales</taxon>
        <taxon>Burkholderiaceae</taxon>
        <taxon>Paraburkholderia</taxon>
    </lineage>
</organism>
<dbReference type="AlphaFoldDB" id="A0AAQ1JTW0"/>
<proteinExistence type="predicted"/>
<accession>A0AAQ1JTW0</accession>
<feature type="signal peptide" evidence="1">
    <location>
        <begin position="1"/>
        <end position="28"/>
    </location>
</feature>
<dbReference type="EMBL" id="FNZM01000006">
    <property type="protein sequence ID" value="SEJ59582.1"/>
    <property type="molecule type" value="Genomic_DNA"/>
</dbReference>
<evidence type="ECO:0000313" key="2">
    <source>
        <dbReference type="EMBL" id="SEJ59582.1"/>
    </source>
</evidence>
<feature type="chain" id="PRO_5043037194" evidence="1">
    <location>
        <begin position="29"/>
        <end position="101"/>
    </location>
</feature>
<dbReference type="RefSeq" id="WP_074983186.1">
    <property type="nucleotide sequence ID" value="NZ_CADFGN010000006.1"/>
</dbReference>
<evidence type="ECO:0000313" key="3">
    <source>
        <dbReference type="Proteomes" id="UP000183529"/>
    </source>
</evidence>